<name>A0A1H3N144_9FIRM</name>
<sequence length="386" mass="45109">MKNKLFDLFTGTKTEKNQSRFFALKNDVVENIYDNLYAYDFSYGQAASKCYVDMGGVIEEDNVDALLVLVEIMASKLRNDAEFFYGDLEDLERIFKLQKSLNIQEELSISEREYLEHDVKILETYYNKFKDAITKDNLIKPSDVIDAPIPKMSCEEVLHKEDQEQHLDNISEDSSFELEYLINVEFYNEMYKEKNSPREAMDKCYVRFNKYIKSLSIQSALAMTLIIRLLVKFGEEVKESELTDMYTAFTIYNSVNAKKILGKDRFELLKEDVEMMQDKEKFSEFLVLGQLKFIKPIPREYEKVFKTLMVNSKNEINGKLAYDRFADPTFVNLNDIALKLGDNYGASGNVKIHVELYPCPSCQYVIKQFQERYKNIKLEVVYGKIS</sequence>
<evidence type="ECO:0000313" key="1">
    <source>
        <dbReference type="EMBL" id="SDY82612.1"/>
    </source>
</evidence>
<protein>
    <submittedName>
        <fullName evidence="1">The BURPS668_1122 family of deaminases</fullName>
    </submittedName>
</protein>
<dbReference type="OrthoDB" id="2069097at2"/>
<dbReference type="AlphaFoldDB" id="A0A1H3N144"/>
<reference evidence="1 2" key="1">
    <citation type="submission" date="2016-10" db="EMBL/GenBank/DDBJ databases">
        <authorList>
            <person name="de Groot N.N."/>
        </authorList>
    </citation>
    <scope>NUCLEOTIDE SEQUENCE [LARGE SCALE GENOMIC DNA]</scope>
    <source>
        <strain evidence="1 2">DSM 14045</strain>
    </source>
</reference>
<dbReference type="RefSeq" id="WP_074719242.1">
    <property type="nucleotide sequence ID" value="NZ_FNPG01000045.1"/>
</dbReference>
<accession>A0A1H3N144</accession>
<gene>
    <name evidence="1" type="ORF">SAMN02910414_02457</name>
</gene>
<dbReference type="InterPro" id="IPR032721">
    <property type="entry name" value="Toxin-deaminase"/>
</dbReference>
<evidence type="ECO:0000313" key="2">
    <source>
        <dbReference type="Proteomes" id="UP000183918"/>
    </source>
</evidence>
<keyword evidence="2" id="KW-1185">Reference proteome</keyword>
<dbReference type="EMBL" id="FNPG01000045">
    <property type="protein sequence ID" value="SDY82612.1"/>
    <property type="molecule type" value="Genomic_DNA"/>
</dbReference>
<proteinExistence type="predicted"/>
<organism evidence="1 2">
    <name type="scientific">Lachnobacterium bovis DSM 14045</name>
    <dbReference type="NCBI Taxonomy" id="1122142"/>
    <lineage>
        <taxon>Bacteria</taxon>
        <taxon>Bacillati</taxon>
        <taxon>Bacillota</taxon>
        <taxon>Clostridia</taxon>
        <taxon>Lachnospirales</taxon>
        <taxon>Lachnospiraceae</taxon>
        <taxon>Lachnobacterium</taxon>
    </lineage>
</organism>
<dbReference type="Proteomes" id="UP000183918">
    <property type="component" value="Unassembled WGS sequence"/>
</dbReference>
<dbReference type="Pfam" id="PF14424">
    <property type="entry name" value="Toxin-deaminase"/>
    <property type="match status" value="1"/>
</dbReference>
<dbReference type="STRING" id="1122142.SAMN02910414_02457"/>